<reference evidence="2 3" key="2">
    <citation type="submission" date="2019-09" db="EMBL/GenBank/DDBJ databases">
        <authorList>
            <person name="Jin C."/>
        </authorList>
    </citation>
    <scope>NUCLEOTIDE SEQUENCE [LARGE SCALE GENOMIC DNA]</scope>
    <source>
        <strain evidence="2 3">BN140002</strain>
    </source>
</reference>
<organism evidence="2 3">
    <name type="scientific">Salinarimonas soli</name>
    <dbReference type="NCBI Taxonomy" id="1638099"/>
    <lineage>
        <taxon>Bacteria</taxon>
        <taxon>Pseudomonadati</taxon>
        <taxon>Pseudomonadota</taxon>
        <taxon>Alphaproteobacteria</taxon>
        <taxon>Hyphomicrobiales</taxon>
        <taxon>Salinarimonadaceae</taxon>
        <taxon>Salinarimonas</taxon>
    </lineage>
</organism>
<evidence type="ECO:0000313" key="3">
    <source>
        <dbReference type="Proteomes" id="UP000323142"/>
    </source>
</evidence>
<evidence type="ECO:0000256" key="1">
    <source>
        <dbReference type="SAM" id="Phobius"/>
    </source>
</evidence>
<accession>A0A5B2V8L0</accession>
<name>A0A5B2V8L0_9HYPH</name>
<keyword evidence="1" id="KW-0472">Membrane</keyword>
<keyword evidence="1" id="KW-1133">Transmembrane helix</keyword>
<keyword evidence="3" id="KW-1185">Reference proteome</keyword>
<evidence type="ECO:0000313" key="2">
    <source>
        <dbReference type="EMBL" id="KAA2235311.1"/>
    </source>
</evidence>
<feature type="transmembrane region" description="Helical" evidence="1">
    <location>
        <begin position="35"/>
        <end position="59"/>
    </location>
</feature>
<comment type="caution">
    <text evidence="2">The sequence shown here is derived from an EMBL/GenBank/DDBJ whole genome shotgun (WGS) entry which is preliminary data.</text>
</comment>
<dbReference type="EMBL" id="VUOA01000036">
    <property type="protein sequence ID" value="KAA2235311.1"/>
    <property type="molecule type" value="Genomic_DNA"/>
</dbReference>
<protein>
    <submittedName>
        <fullName evidence="2">Uncharacterized protein</fullName>
    </submittedName>
</protein>
<keyword evidence="1" id="KW-0812">Transmembrane</keyword>
<gene>
    <name evidence="2" type="ORF">F0L46_20045</name>
</gene>
<reference evidence="2 3" key="1">
    <citation type="submission" date="2019-09" db="EMBL/GenBank/DDBJ databases">
        <title>Salinarimonas rosea gen. nov., sp. nov., a new member of the a-2 subgroup of the Proteobacteria.</title>
        <authorList>
            <person name="Liu J."/>
        </authorList>
    </citation>
    <scope>NUCLEOTIDE SEQUENCE [LARGE SCALE GENOMIC DNA]</scope>
    <source>
        <strain evidence="2 3">BN140002</strain>
    </source>
</reference>
<dbReference type="Proteomes" id="UP000323142">
    <property type="component" value="Unassembled WGS sequence"/>
</dbReference>
<dbReference type="AlphaFoldDB" id="A0A5B2V8L0"/>
<dbReference type="RefSeq" id="WP_149820876.1">
    <property type="nucleotide sequence ID" value="NZ_VUOA01000036.1"/>
</dbReference>
<dbReference type="OrthoDB" id="7877055at2"/>
<feature type="transmembrane region" description="Helical" evidence="1">
    <location>
        <begin position="71"/>
        <end position="91"/>
    </location>
</feature>
<feature type="transmembrane region" description="Helical" evidence="1">
    <location>
        <begin position="7"/>
        <end position="29"/>
    </location>
</feature>
<proteinExistence type="predicted"/>
<sequence length="127" mass="13199">MIAAVRAGPVYVGLVFAVGFALGTLRVLVVEPRLGGIGAVAVELPLMLAASWIACGAVLRRWPVPPQAGPRFLMGAIAFAALMTLELAVAVLGLGRSPAEHLASYREADKLMGLAGQLLFAVVPLLR</sequence>